<accession>A0A8E2AV67</accession>
<evidence type="ECO:0000313" key="2">
    <source>
        <dbReference type="Proteomes" id="UP000250043"/>
    </source>
</evidence>
<evidence type="ECO:0000313" key="1">
    <source>
        <dbReference type="EMBL" id="OCH91561.1"/>
    </source>
</evidence>
<organism evidence="1 2">
    <name type="scientific">Obba rivulosa</name>
    <dbReference type="NCBI Taxonomy" id="1052685"/>
    <lineage>
        <taxon>Eukaryota</taxon>
        <taxon>Fungi</taxon>
        <taxon>Dikarya</taxon>
        <taxon>Basidiomycota</taxon>
        <taxon>Agaricomycotina</taxon>
        <taxon>Agaricomycetes</taxon>
        <taxon>Polyporales</taxon>
        <taxon>Gelatoporiaceae</taxon>
        <taxon>Obba</taxon>
    </lineage>
</organism>
<sequence>SDVSRLSDEQTLALRKGAPKLLLDYSVFQLTPVHLLDCQITLTKMLLMPWTLKLLPGIRKDGHSCCAPLPRRETNVGLHDFHELYQGSEVLSGLSAWHNIDIISALPRYVHPLRRLQVPPAITADPLSPHHPKICQSPIFCKVRSHSRPFASYEVTLEFCITRHRRELDRDDVPEYEPLREELFDNWAVLVLICLISAPQHDLSLVTILEPGYSQGQDIECIGLNT</sequence>
<proteinExistence type="predicted"/>
<dbReference type="EMBL" id="KV722383">
    <property type="protein sequence ID" value="OCH91561.1"/>
    <property type="molecule type" value="Genomic_DNA"/>
</dbReference>
<reference evidence="1 2" key="1">
    <citation type="submission" date="2016-07" db="EMBL/GenBank/DDBJ databases">
        <title>Draft genome of the white-rot fungus Obba rivulosa 3A-2.</title>
        <authorList>
            <consortium name="DOE Joint Genome Institute"/>
            <person name="Miettinen O."/>
            <person name="Riley R."/>
            <person name="Acob R."/>
            <person name="Barry K."/>
            <person name="Cullen D."/>
            <person name="De Vries R."/>
            <person name="Hainaut M."/>
            <person name="Hatakka A."/>
            <person name="Henrissat B."/>
            <person name="Hilden K."/>
            <person name="Kuo R."/>
            <person name="Labutti K."/>
            <person name="Lipzen A."/>
            <person name="Makela M.R."/>
            <person name="Sandor L."/>
            <person name="Spatafora J.W."/>
            <person name="Grigoriev I.V."/>
            <person name="Hibbett D.S."/>
        </authorList>
    </citation>
    <scope>NUCLEOTIDE SEQUENCE [LARGE SCALE GENOMIC DNA]</scope>
    <source>
        <strain evidence="1 2">3A-2</strain>
    </source>
</reference>
<dbReference type="Proteomes" id="UP000250043">
    <property type="component" value="Unassembled WGS sequence"/>
</dbReference>
<feature type="non-terminal residue" evidence="1">
    <location>
        <position position="226"/>
    </location>
</feature>
<gene>
    <name evidence="1" type="ORF">OBBRIDRAFT_872606</name>
</gene>
<keyword evidence="2" id="KW-1185">Reference proteome</keyword>
<name>A0A8E2AV67_9APHY</name>
<dbReference type="AlphaFoldDB" id="A0A8E2AV67"/>
<protein>
    <submittedName>
        <fullName evidence="1">Uncharacterized protein</fullName>
    </submittedName>
</protein>
<feature type="non-terminal residue" evidence="1">
    <location>
        <position position="1"/>
    </location>
</feature>